<dbReference type="PROSITE" id="PS51388">
    <property type="entry name" value="GED"/>
    <property type="match status" value="1"/>
</dbReference>
<dbReference type="InterPro" id="IPR020850">
    <property type="entry name" value="GED_dom"/>
</dbReference>
<keyword evidence="1 5" id="KW-0547">Nucleotide-binding</keyword>
<proteinExistence type="inferred from homology"/>
<dbReference type="Pfam" id="PF02212">
    <property type="entry name" value="GED"/>
    <property type="match status" value="1"/>
</dbReference>
<evidence type="ECO:0000259" key="8">
    <source>
        <dbReference type="PROSITE" id="PS51718"/>
    </source>
</evidence>
<dbReference type="RefSeq" id="XP_002544453.1">
    <property type="nucleotide sequence ID" value="XM_002544407.1"/>
</dbReference>
<dbReference type="Pfam" id="PF00350">
    <property type="entry name" value="Dynamin_N"/>
    <property type="match status" value="1"/>
</dbReference>
<evidence type="ECO:0000256" key="2">
    <source>
        <dbReference type="ARBA" id="ARBA00023134"/>
    </source>
</evidence>
<dbReference type="eggNOG" id="KOG0446">
    <property type="taxonomic scope" value="Eukaryota"/>
</dbReference>
<protein>
    <recommendedName>
        <fullName evidence="4">Vacuolar protein sorting-associated protein 1</fullName>
    </recommendedName>
</protein>
<dbReference type="PROSITE" id="PS51718">
    <property type="entry name" value="G_DYNAMIN_2"/>
    <property type="match status" value="1"/>
</dbReference>
<dbReference type="InterPro" id="IPR027417">
    <property type="entry name" value="P-loop_NTPase"/>
</dbReference>
<dbReference type="InterPro" id="IPR003130">
    <property type="entry name" value="GED"/>
</dbReference>
<keyword evidence="3" id="KW-0505">Motor protein</keyword>
<dbReference type="Gene3D" id="1.20.120.1240">
    <property type="entry name" value="Dynamin, middle domain"/>
    <property type="match status" value="1"/>
</dbReference>
<dbReference type="PANTHER" id="PTHR11566">
    <property type="entry name" value="DYNAMIN"/>
    <property type="match status" value="1"/>
</dbReference>
<dbReference type="InterPro" id="IPR030381">
    <property type="entry name" value="G_DYNAMIN_dom"/>
</dbReference>
<dbReference type="GO" id="GO:0003924">
    <property type="term" value="F:GTPase activity"/>
    <property type="evidence" value="ECO:0007669"/>
    <property type="project" value="InterPro"/>
</dbReference>
<dbReference type="PANTHER" id="PTHR11566:SF220">
    <property type="entry name" value="VACUOLAR PROTEIN SORTING-ASSOCIATED PROTEIN 1"/>
    <property type="match status" value="1"/>
</dbReference>
<dbReference type="InterPro" id="IPR001401">
    <property type="entry name" value="Dynamin_GTPase"/>
</dbReference>
<dbReference type="Gene3D" id="3.40.50.300">
    <property type="entry name" value="P-loop containing nucleotide triphosphate hydrolases"/>
    <property type="match status" value="1"/>
</dbReference>
<evidence type="ECO:0000313" key="9">
    <source>
        <dbReference type="EMBL" id="EEP79124.1"/>
    </source>
</evidence>
<evidence type="ECO:0000256" key="4">
    <source>
        <dbReference type="ARBA" id="ARBA00073589"/>
    </source>
</evidence>
<dbReference type="InterPro" id="IPR000375">
    <property type="entry name" value="Dynamin_stalk"/>
</dbReference>
<feature type="compositionally biased region" description="Polar residues" evidence="6">
    <location>
        <begin position="500"/>
        <end position="510"/>
    </location>
</feature>
<dbReference type="GO" id="GO:0005874">
    <property type="term" value="C:microtubule"/>
    <property type="evidence" value="ECO:0007669"/>
    <property type="project" value="TreeGrafter"/>
</dbReference>
<dbReference type="Pfam" id="PF01031">
    <property type="entry name" value="Dynamin_M"/>
    <property type="match status" value="1"/>
</dbReference>
<sequence length="644" mass="72453">MCLRQSDLPRGSGIVTRRPLVLQLVNRPALVKSQPNGTSEEKQIETTDKESNLDEYGEFLHIPGQKFYDFNKIREEIVRETDAKTGRNAGISPQPINLRIFSPNVLTLTLVDLPGLTKVPVGDQPKDIEKQIREMVLKHISKPNAIILAVTAANQDLANSDGLKLAREVDPEGQRTIGVLTKVDLMDAGTDVVDILAGRIIPLRLGYVPVVNRGQRDIENKRPISYALEHEKNFFDNHKAYRSKSSYCGTPYLARKLNLILMMHIKQTLPDIKTRIASSLQKYTTELNQLGDSILGNSTNIVLNIITEFSNEYRTVLDGNYQELSSIELSGGARISFVFHELYSNGVKAVEPFDQVKDIDIRTILYNSSGSSPALFVGTTAFELIVKQQIRRLEEPSLKCVSLVYDELVRILGQLLNKQPFRRYPQLKEKFHAVVIAFFKKAMDPTNKLVRDLVAMESCYVNTGHPDFITGNRAMAIVQERHNAGKPTQVDPKTGKPLPISQQPPRSASPSLEVAENSGFFGSFFASKNKKKMAAMEAPPPTLKASGTLSERESSEVEVIKILINSYYNIVKRTMIDMVPKAIMLNLVQFTKDEMQRELLANMYKSEEPDDLLRESEYTIRRRKECQQMVESLTKASEIVSQVQ</sequence>
<evidence type="ECO:0000256" key="3">
    <source>
        <dbReference type="ARBA" id="ARBA00023175"/>
    </source>
</evidence>
<dbReference type="EMBL" id="CH476616">
    <property type="protein sequence ID" value="EEP79124.1"/>
    <property type="molecule type" value="Genomic_DNA"/>
</dbReference>
<dbReference type="SMART" id="SM00053">
    <property type="entry name" value="DYNc"/>
    <property type="match status" value="1"/>
</dbReference>
<feature type="domain" description="GED" evidence="7">
    <location>
        <begin position="557"/>
        <end position="644"/>
    </location>
</feature>
<organism evidence="9 10">
    <name type="scientific">Uncinocarpus reesii (strain UAMH 1704)</name>
    <dbReference type="NCBI Taxonomy" id="336963"/>
    <lineage>
        <taxon>Eukaryota</taxon>
        <taxon>Fungi</taxon>
        <taxon>Dikarya</taxon>
        <taxon>Ascomycota</taxon>
        <taxon>Pezizomycotina</taxon>
        <taxon>Eurotiomycetes</taxon>
        <taxon>Eurotiomycetidae</taxon>
        <taxon>Onygenales</taxon>
        <taxon>Onygenaceae</taxon>
        <taxon>Uncinocarpus</taxon>
    </lineage>
</organism>
<dbReference type="GO" id="GO:0008017">
    <property type="term" value="F:microtubule binding"/>
    <property type="evidence" value="ECO:0007669"/>
    <property type="project" value="TreeGrafter"/>
</dbReference>
<dbReference type="InterPro" id="IPR022812">
    <property type="entry name" value="Dynamin"/>
</dbReference>
<dbReference type="FunFam" id="3.40.50.300:FF:000473">
    <property type="entry name" value="Vacuolar sorting-associated 1 protein"/>
    <property type="match status" value="1"/>
</dbReference>
<dbReference type="Proteomes" id="UP000002058">
    <property type="component" value="Unassembled WGS sequence"/>
</dbReference>
<dbReference type="GO" id="GO:0005777">
    <property type="term" value="C:peroxisome"/>
    <property type="evidence" value="ECO:0007669"/>
    <property type="project" value="TreeGrafter"/>
</dbReference>
<reference evidence="10" key="1">
    <citation type="journal article" date="2009" name="Genome Res.">
        <title>Comparative genomic analyses of the human fungal pathogens Coccidioides and their relatives.</title>
        <authorList>
            <person name="Sharpton T.J."/>
            <person name="Stajich J.E."/>
            <person name="Rounsley S.D."/>
            <person name="Gardner M.J."/>
            <person name="Wortman J.R."/>
            <person name="Jordar V.S."/>
            <person name="Maiti R."/>
            <person name="Kodira C.D."/>
            <person name="Neafsey D.E."/>
            <person name="Zeng Q."/>
            <person name="Hung C.-Y."/>
            <person name="McMahan C."/>
            <person name="Muszewska A."/>
            <person name="Grynberg M."/>
            <person name="Mandel M.A."/>
            <person name="Kellner E.M."/>
            <person name="Barker B.M."/>
            <person name="Galgiani J.N."/>
            <person name="Orbach M.J."/>
            <person name="Kirkland T.N."/>
            <person name="Cole G.T."/>
            <person name="Henn M.R."/>
            <person name="Birren B.W."/>
            <person name="Taylor J.W."/>
        </authorList>
    </citation>
    <scope>NUCLEOTIDE SEQUENCE [LARGE SCALE GENOMIC DNA]</scope>
    <source>
        <strain evidence="10">UAMH 1704</strain>
    </source>
</reference>
<name>C4JMB2_UNCRE</name>
<dbReference type="InParanoid" id="C4JMB2"/>
<feature type="region of interest" description="Disordered" evidence="6">
    <location>
        <begin position="484"/>
        <end position="513"/>
    </location>
</feature>
<dbReference type="OMA" id="IQRRKEC"/>
<dbReference type="KEGG" id="ure:UREG_03970"/>
<dbReference type="GO" id="GO:0016020">
    <property type="term" value="C:membrane"/>
    <property type="evidence" value="ECO:0007669"/>
    <property type="project" value="TreeGrafter"/>
</dbReference>
<dbReference type="VEuPathDB" id="FungiDB:UREG_03970"/>
<evidence type="ECO:0000256" key="6">
    <source>
        <dbReference type="SAM" id="MobiDB-lite"/>
    </source>
</evidence>
<dbReference type="GO" id="GO:0006897">
    <property type="term" value="P:endocytosis"/>
    <property type="evidence" value="ECO:0007669"/>
    <property type="project" value="TreeGrafter"/>
</dbReference>
<dbReference type="InterPro" id="IPR019762">
    <property type="entry name" value="Dynamin_GTPase_CS"/>
</dbReference>
<dbReference type="STRING" id="336963.C4JMB2"/>
<dbReference type="SMART" id="SM00302">
    <property type="entry name" value="GED"/>
    <property type="match status" value="1"/>
</dbReference>
<dbReference type="AlphaFoldDB" id="C4JMB2"/>
<evidence type="ECO:0000256" key="1">
    <source>
        <dbReference type="ARBA" id="ARBA00022741"/>
    </source>
</evidence>
<dbReference type="HOGENOM" id="CLU_008964_5_0_1"/>
<evidence type="ECO:0000256" key="5">
    <source>
        <dbReference type="RuleBase" id="RU003932"/>
    </source>
</evidence>
<dbReference type="GO" id="GO:0016559">
    <property type="term" value="P:peroxisome fission"/>
    <property type="evidence" value="ECO:0007669"/>
    <property type="project" value="TreeGrafter"/>
</dbReference>
<dbReference type="GO" id="GO:0000266">
    <property type="term" value="P:mitochondrial fission"/>
    <property type="evidence" value="ECO:0007669"/>
    <property type="project" value="TreeGrafter"/>
</dbReference>
<comment type="similarity">
    <text evidence="5">Belongs to the TRAFAC class dynamin-like GTPase superfamily. Dynamin/Fzo/YdjA family.</text>
</comment>
<dbReference type="GO" id="GO:0007033">
    <property type="term" value="P:vacuole organization"/>
    <property type="evidence" value="ECO:0007669"/>
    <property type="project" value="UniProtKB-ARBA"/>
</dbReference>
<dbReference type="OrthoDB" id="5061070at2759"/>
<dbReference type="GeneID" id="8444752"/>
<dbReference type="CDD" id="cd08771">
    <property type="entry name" value="DLP_1"/>
    <property type="match status" value="1"/>
</dbReference>
<dbReference type="SUPFAM" id="SSF52540">
    <property type="entry name" value="P-loop containing nucleoside triphosphate hydrolases"/>
    <property type="match status" value="1"/>
</dbReference>
<keyword evidence="10" id="KW-1185">Reference proteome</keyword>
<dbReference type="GO" id="GO:0048312">
    <property type="term" value="P:intracellular distribution of mitochondria"/>
    <property type="evidence" value="ECO:0007669"/>
    <property type="project" value="TreeGrafter"/>
</dbReference>
<keyword evidence="2 5" id="KW-0342">GTP-binding</keyword>
<evidence type="ECO:0000259" key="7">
    <source>
        <dbReference type="PROSITE" id="PS51388"/>
    </source>
</evidence>
<feature type="domain" description="Dynamin-type G" evidence="8">
    <location>
        <begin position="1"/>
        <end position="270"/>
    </location>
</feature>
<dbReference type="FunCoup" id="C4JMB2">
    <property type="interactions" value="361"/>
</dbReference>
<accession>C4JMB2</accession>
<dbReference type="PROSITE" id="PS00410">
    <property type="entry name" value="G_DYNAMIN_1"/>
    <property type="match status" value="1"/>
</dbReference>
<dbReference type="InterPro" id="IPR045063">
    <property type="entry name" value="Dynamin_N"/>
</dbReference>
<dbReference type="PRINTS" id="PR00195">
    <property type="entry name" value="DYNAMIN"/>
</dbReference>
<gene>
    <name evidence="9" type="ORF">UREG_03970</name>
</gene>
<evidence type="ECO:0000313" key="10">
    <source>
        <dbReference type="Proteomes" id="UP000002058"/>
    </source>
</evidence>
<dbReference type="GO" id="GO:0005525">
    <property type="term" value="F:GTP binding"/>
    <property type="evidence" value="ECO:0007669"/>
    <property type="project" value="UniProtKB-KW"/>
</dbReference>